<dbReference type="InterPro" id="IPR036770">
    <property type="entry name" value="Ankyrin_rpt-contain_sf"/>
</dbReference>
<dbReference type="EMBL" id="JAQQWL010000013">
    <property type="protein sequence ID" value="KAK8042326.1"/>
    <property type="molecule type" value="Genomic_DNA"/>
</dbReference>
<keyword evidence="2" id="KW-1185">Reference proteome</keyword>
<dbReference type="RefSeq" id="XP_066709179.1">
    <property type="nucleotide sequence ID" value="XM_066864218.1"/>
</dbReference>
<organism evidence="1 2">
    <name type="scientific">Apiospora phragmitis</name>
    <dbReference type="NCBI Taxonomy" id="2905665"/>
    <lineage>
        <taxon>Eukaryota</taxon>
        <taxon>Fungi</taxon>
        <taxon>Dikarya</taxon>
        <taxon>Ascomycota</taxon>
        <taxon>Pezizomycotina</taxon>
        <taxon>Sordariomycetes</taxon>
        <taxon>Xylariomycetidae</taxon>
        <taxon>Amphisphaeriales</taxon>
        <taxon>Apiosporaceae</taxon>
        <taxon>Apiospora</taxon>
    </lineage>
</organism>
<sequence>MDLMLSKGADIEEVDRQTASYSKGYNVLYYLAIQPNTTNRADGSYNKAIAKLMEKWLLDAGSCDPHKRSCILAHHNGTHGTLLHLYARGRMPCAVDALIRGGADVNAITTVKPRRAPSLMQQTPLDAYIWEKELKNTYETPPEYDTYEEGEYIRAMDNAVLAALRGAGGKRLSELEAESHPADGLRRLQL</sequence>
<evidence type="ECO:0000313" key="1">
    <source>
        <dbReference type="EMBL" id="KAK8042326.1"/>
    </source>
</evidence>
<dbReference type="Gene3D" id="1.25.40.20">
    <property type="entry name" value="Ankyrin repeat-containing domain"/>
    <property type="match status" value="1"/>
</dbReference>
<dbReference type="InterPro" id="IPR002110">
    <property type="entry name" value="Ankyrin_rpt"/>
</dbReference>
<dbReference type="Proteomes" id="UP001480595">
    <property type="component" value="Unassembled WGS sequence"/>
</dbReference>
<proteinExistence type="predicted"/>
<evidence type="ECO:0008006" key="3">
    <source>
        <dbReference type="Google" id="ProtNLM"/>
    </source>
</evidence>
<name>A0ABR1T6U7_9PEZI</name>
<dbReference type="GeneID" id="92097281"/>
<dbReference type="Pfam" id="PF00023">
    <property type="entry name" value="Ank"/>
    <property type="match status" value="1"/>
</dbReference>
<accession>A0ABR1T6U7</accession>
<gene>
    <name evidence="1" type="ORF">PG994_012809</name>
</gene>
<reference evidence="1 2" key="1">
    <citation type="submission" date="2023-01" db="EMBL/GenBank/DDBJ databases">
        <title>Analysis of 21 Apiospora genomes using comparative genomics revels a genus with tremendous synthesis potential of carbohydrate active enzymes and secondary metabolites.</title>
        <authorList>
            <person name="Sorensen T."/>
        </authorList>
    </citation>
    <scope>NUCLEOTIDE SEQUENCE [LARGE SCALE GENOMIC DNA]</scope>
    <source>
        <strain evidence="1 2">CBS 135458</strain>
    </source>
</reference>
<protein>
    <recommendedName>
        <fullName evidence="3">Ankyrin repeat protein</fullName>
    </recommendedName>
</protein>
<evidence type="ECO:0000313" key="2">
    <source>
        <dbReference type="Proteomes" id="UP001480595"/>
    </source>
</evidence>
<comment type="caution">
    <text evidence="1">The sequence shown here is derived from an EMBL/GenBank/DDBJ whole genome shotgun (WGS) entry which is preliminary data.</text>
</comment>